<feature type="region of interest" description="Disordered" evidence="1">
    <location>
        <begin position="68"/>
        <end position="135"/>
    </location>
</feature>
<gene>
    <name evidence="2" type="ORF">I6G56_06680</name>
</gene>
<sequence length="135" mass="14599">MPNDASSHVFTCRQRTPTSHGSPTTNSATIANGVPTWPNTRSKPPASAWPSAFVVASPVSAVASVQLAISTQKKPSHSRIEPGPARPPPPGSDALASRQKRGMNQTAEKPNQPRTTVCMLRNRRRTGRDARRRRV</sequence>
<feature type="compositionally biased region" description="Polar residues" evidence="1">
    <location>
        <begin position="102"/>
        <end position="115"/>
    </location>
</feature>
<organism evidence="2 3">
    <name type="scientific">Burkholderia humptydooensis</name>
    <dbReference type="NCBI Taxonomy" id="430531"/>
    <lineage>
        <taxon>Bacteria</taxon>
        <taxon>Pseudomonadati</taxon>
        <taxon>Pseudomonadota</taxon>
        <taxon>Betaproteobacteria</taxon>
        <taxon>Burkholderiales</taxon>
        <taxon>Burkholderiaceae</taxon>
        <taxon>Burkholderia</taxon>
        <taxon>pseudomallei group</taxon>
    </lineage>
</organism>
<dbReference type="KEGG" id="bhg:I6G56_06680"/>
<feature type="compositionally biased region" description="Basic residues" evidence="1">
    <location>
        <begin position="121"/>
        <end position="135"/>
    </location>
</feature>
<reference evidence="2 3" key="1">
    <citation type="submission" date="2020-12" db="EMBL/GenBank/DDBJ databases">
        <title>FDA dAtabase for Regulatory Grade micrObial Sequences (FDA-ARGOS): Supporting development and validation of Infectious Disease Dx tests.</title>
        <authorList>
            <person name="Nelson B."/>
            <person name="Plummer A."/>
            <person name="Tallon L."/>
            <person name="Sadzewicz L."/>
            <person name="Zhao X."/>
            <person name="Boylan J."/>
            <person name="Ott S."/>
            <person name="Bowen H."/>
            <person name="Vavikolanu K."/>
            <person name="Mehta A."/>
            <person name="Aluvathingal J."/>
            <person name="Nadendla S."/>
            <person name="Myers T."/>
            <person name="Yan Y."/>
            <person name="Sichtig H."/>
        </authorList>
    </citation>
    <scope>NUCLEOTIDE SEQUENCE [LARGE SCALE GENOMIC DNA]</scope>
    <source>
        <strain evidence="2 3">FDAARGOS_899</strain>
    </source>
</reference>
<feature type="region of interest" description="Disordered" evidence="1">
    <location>
        <begin position="1"/>
        <end position="48"/>
    </location>
</feature>
<evidence type="ECO:0000256" key="1">
    <source>
        <dbReference type="SAM" id="MobiDB-lite"/>
    </source>
</evidence>
<feature type="compositionally biased region" description="Polar residues" evidence="1">
    <location>
        <begin position="1"/>
        <end position="30"/>
    </location>
</feature>
<dbReference type="AlphaFoldDB" id="A0A7T2WY57"/>
<accession>A0A7T2WY57</accession>
<evidence type="ECO:0000313" key="3">
    <source>
        <dbReference type="Proteomes" id="UP000594943"/>
    </source>
</evidence>
<name>A0A7T2WY57_9BURK</name>
<protein>
    <submittedName>
        <fullName evidence="2">Uncharacterized protein</fullName>
    </submittedName>
</protein>
<dbReference type="Proteomes" id="UP000594943">
    <property type="component" value="Chromosome 1"/>
</dbReference>
<dbReference type="EMBL" id="CP065686">
    <property type="protein sequence ID" value="QPS44771.1"/>
    <property type="molecule type" value="Genomic_DNA"/>
</dbReference>
<evidence type="ECO:0000313" key="2">
    <source>
        <dbReference type="EMBL" id="QPS44771.1"/>
    </source>
</evidence>
<proteinExistence type="predicted"/>